<evidence type="ECO:0000313" key="6">
    <source>
        <dbReference type="Proteomes" id="UP001153737"/>
    </source>
</evidence>
<reference evidence="5" key="2">
    <citation type="submission" date="2022-10" db="EMBL/GenBank/DDBJ databases">
        <authorList>
            <consortium name="ENA_rothamsted_submissions"/>
            <consortium name="culmorum"/>
            <person name="King R."/>
        </authorList>
    </citation>
    <scope>NUCLEOTIDE SEQUENCE</scope>
</reference>
<keyword evidence="3" id="KW-0472">Membrane</keyword>
<sequence length="157" mass="17884">MSRCEKETRILEREAVLNEITIKKTNAMMEIWKEEEDIIYTYRRRFTAYCYQGTILDPNTGCIKNDLEVPISKTTAREYVENKSCKTGCECSATVCTGSSSDCCLDIRMETYKGPERMGDRYFETAGLARHSCTSRWACIAKTIRAKPIITDVGSSK</sequence>
<evidence type="ECO:0000256" key="4">
    <source>
        <dbReference type="ARBA" id="ARBA00023180"/>
    </source>
</evidence>
<dbReference type="EMBL" id="OU896711">
    <property type="protein sequence ID" value="CAG9822302.1"/>
    <property type="molecule type" value="Genomic_DNA"/>
</dbReference>
<protein>
    <submittedName>
        <fullName evidence="5">Uncharacterized protein</fullName>
    </submittedName>
</protein>
<name>A0A9N9SH96_PHACE</name>
<keyword evidence="2" id="KW-0812">Transmembrane</keyword>
<proteinExistence type="predicted"/>
<dbReference type="Proteomes" id="UP001153737">
    <property type="component" value="Chromosome 5"/>
</dbReference>
<keyword evidence="6" id="KW-1185">Reference proteome</keyword>
<evidence type="ECO:0000313" key="5">
    <source>
        <dbReference type="EMBL" id="CAG9822302.1"/>
    </source>
</evidence>
<accession>A0A9N9SH96</accession>
<comment type="subcellular location">
    <subcellularLocation>
        <location evidence="1">Virion membrane</location>
    </subcellularLocation>
</comment>
<organism evidence="5 6">
    <name type="scientific">Phaedon cochleariae</name>
    <name type="common">Mustard beetle</name>
    <dbReference type="NCBI Taxonomy" id="80249"/>
    <lineage>
        <taxon>Eukaryota</taxon>
        <taxon>Metazoa</taxon>
        <taxon>Ecdysozoa</taxon>
        <taxon>Arthropoda</taxon>
        <taxon>Hexapoda</taxon>
        <taxon>Insecta</taxon>
        <taxon>Pterygota</taxon>
        <taxon>Neoptera</taxon>
        <taxon>Endopterygota</taxon>
        <taxon>Coleoptera</taxon>
        <taxon>Polyphaga</taxon>
        <taxon>Cucujiformia</taxon>
        <taxon>Chrysomeloidea</taxon>
        <taxon>Chrysomelidae</taxon>
        <taxon>Chrysomelinae</taxon>
        <taxon>Chrysomelini</taxon>
        <taxon>Phaedon</taxon>
    </lineage>
</organism>
<evidence type="ECO:0000256" key="2">
    <source>
        <dbReference type="ARBA" id="ARBA00022692"/>
    </source>
</evidence>
<dbReference type="GO" id="GO:0044003">
    <property type="term" value="P:symbiont-mediated perturbation of host process"/>
    <property type="evidence" value="ECO:0007669"/>
    <property type="project" value="InterPro"/>
</dbReference>
<evidence type="ECO:0000256" key="1">
    <source>
        <dbReference type="ARBA" id="ARBA00004182"/>
    </source>
</evidence>
<dbReference type="InterPro" id="IPR004955">
    <property type="entry name" value="Baculovirus_Gp64"/>
</dbReference>
<gene>
    <name evidence="5" type="ORF">PHAECO_LOCUS9354</name>
</gene>
<dbReference type="Pfam" id="PF03273">
    <property type="entry name" value="Baculo_gp64"/>
    <property type="match status" value="1"/>
</dbReference>
<dbReference type="OrthoDB" id="10579505at2759"/>
<dbReference type="AlphaFoldDB" id="A0A9N9SH96"/>
<evidence type="ECO:0000256" key="3">
    <source>
        <dbReference type="ARBA" id="ARBA00023136"/>
    </source>
</evidence>
<reference evidence="5" key="1">
    <citation type="submission" date="2022-01" db="EMBL/GenBank/DDBJ databases">
        <authorList>
            <person name="King R."/>
        </authorList>
    </citation>
    <scope>NUCLEOTIDE SEQUENCE</scope>
</reference>
<keyword evidence="4" id="KW-0325">Glycoprotein</keyword>